<dbReference type="Proteomes" id="UP001165586">
    <property type="component" value="Unassembled WGS sequence"/>
</dbReference>
<evidence type="ECO:0000313" key="3">
    <source>
        <dbReference type="Proteomes" id="UP001165586"/>
    </source>
</evidence>
<keyword evidence="1" id="KW-1133">Transmembrane helix</keyword>
<protein>
    <submittedName>
        <fullName evidence="2">Uncharacterized protein</fullName>
    </submittedName>
</protein>
<keyword evidence="1" id="KW-0472">Membrane</keyword>
<organism evidence="2 3">
    <name type="scientific">Herbiconiux daphne</name>
    <dbReference type="NCBI Taxonomy" id="2970914"/>
    <lineage>
        <taxon>Bacteria</taxon>
        <taxon>Bacillati</taxon>
        <taxon>Actinomycetota</taxon>
        <taxon>Actinomycetes</taxon>
        <taxon>Micrococcales</taxon>
        <taxon>Microbacteriaceae</taxon>
        <taxon>Herbiconiux</taxon>
    </lineage>
</organism>
<reference evidence="2" key="1">
    <citation type="submission" date="2022-08" db="EMBL/GenBank/DDBJ databases">
        <authorList>
            <person name="Deng Y."/>
            <person name="Han X.-F."/>
            <person name="Zhang Y.-Q."/>
        </authorList>
    </citation>
    <scope>NUCLEOTIDE SEQUENCE</scope>
    <source>
        <strain evidence="2">CPCC 203386</strain>
    </source>
</reference>
<name>A0ABT2H5N9_9MICO</name>
<gene>
    <name evidence="2" type="ORF">N1032_15925</name>
</gene>
<keyword evidence="3" id="KW-1185">Reference proteome</keyword>
<feature type="transmembrane region" description="Helical" evidence="1">
    <location>
        <begin position="60"/>
        <end position="77"/>
    </location>
</feature>
<evidence type="ECO:0000256" key="1">
    <source>
        <dbReference type="SAM" id="Phobius"/>
    </source>
</evidence>
<dbReference type="RefSeq" id="WP_259540144.1">
    <property type="nucleotide sequence ID" value="NZ_JANLCJ010000005.1"/>
</dbReference>
<keyword evidence="1" id="KW-0812">Transmembrane</keyword>
<proteinExistence type="predicted"/>
<feature type="transmembrane region" description="Helical" evidence="1">
    <location>
        <begin position="20"/>
        <end position="40"/>
    </location>
</feature>
<evidence type="ECO:0000313" key="2">
    <source>
        <dbReference type="EMBL" id="MCS5735236.1"/>
    </source>
</evidence>
<feature type="transmembrane region" description="Helical" evidence="1">
    <location>
        <begin position="89"/>
        <end position="112"/>
    </location>
</feature>
<accession>A0ABT2H5N9</accession>
<dbReference type="EMBL" id="JANLCJ010000005">
    <property type="protein sequence ID" value="MCS5735236.1"/>
    <property type="molecule type" value="Genomic_DNA"/>
</dbReference>
<sequence>MTSATVQQSALPGRTVVSRIRALIVFTLGAAVVYGLLTSAGSATCVADSCISLTLRPNPLVFVALVAIVVIALSVALRRATTEEGAVRYLTRAAVVVAAVAIASIVISQVWFALIPVAEWDGVTANYLFPFPFGSVDADFAPSAP</sequence>
<comment type="caution">
    <text evidence="2">The sequence shown here is derived from an EMBL/GenBank/DDBJ whole genome shotgun (WGS) entry which is preliminary data.</text>
</comment>